<comment type="caution">
    <text evidence="1">The sequence shown here is derived from an EMBL/GenBank/DDBJ whole genome shotgun (WGS) entry which is preliminary data.</text>
</comment>
<dbReference type="AlphaFoldDB" id="A0A1F5Y0X4"/>
<evidence type="ECO:0000313" key="1">
    <source>
        <dbReference type="EMBL" id="OGF93780.1"/>
    </source>
</evidence>
<reference evidence="1 2" key="1">
    <citation type="journal article" date="2016" name="Nat. Commun.">
        <title>Thousands of microbial genomes shed light on interconnected biogeochemical processes in an aquifer system.</title>
        <authorList>
            <person name="Anantharaman K."/>
            <person name="Brown C.T."/>
            <person name="Hug L.A."/>
            <person name="Sharon I."/>
            <person name="Castelle C.J."/>
            <person name="Probst A.J."/>
            <person name="Thomas B.C."/>
            <person name="Singh A."/>
            <person name="Wilkins M.J."/>
            <person name="Karaoz U."/>
            <person name="Brodie E.L."/>
            <person name="Williams K.H."/>
            <person name="Hubbard S.S."/>
            <person name="Banfield J.F."/>
        </authorList>
    </citation>
    <scope>NUCLEOTIDE SEQUENCE [LARGE SCALE GENOMIC DNA]</scope>
</reference>
<evidence type="ECO:0000313" key="2">
    <source>
        <dbReference type="Proteomes" id="UP000178894"/>
    </source>
</evidence>
<dbReference type="Proteomes" id="UP000178894">
    <property type="component" value="Unassembled WGS sequence"/>
</dbReference>
<dbReference type="EMBL" id="MFIQ01000004">
    <property type="protein sequence ID" value="OGF93780.1"/>
    <property type="molecule type" value="Genomic_DNA"/>
</dbReference>
<sequence length="165" mass="19309">MDKNKEKKISDFFIGRLNQYHKLKYQIDVNLKENLRDPDIDAYAISKNLWTLNLQIKTGEPELKKFFGVSEKKGKTRIGIISTKNIFEDIEKIIRQAEKQYSNKKNLVLLIADEFSPSFDQGFARKIPREPYEFKGIYLVKLKNPYDEGQVVAIKDIFGFHGEVF</sequence>
<accession>A0A1F5Y0X4</accession>
<organism evidence="1 2">
    <name type="scientific">Candidatus Giovannonibacteria bacterium RIFCSPLOWO2_12_FULL_44_15</name>
    <dbReference type="NCBI Taxonomy" id="1798364"/>
    <lineage>
        <taxon>Bacteria</taxon>
        <taxon>Candidatus Giovannoniibacteriota</taxon>
    </lineage>
</organism>
<protein>
    <submittedName>
        <fullName evidence="1">Uncharacterized protein</fullName>
    </submittedName>
</protein>
<gene>
    <name evidence="1" type="ORF">A3G54_02630</name>
</gene>
<name>A0A1F5Y0X4_9BACT</name>
<proteinExistence type="predicted"/>